<evidence type="ECO:0000259" key="6">
    <source>
        <dbReference type="SMART" id="SM00078"/>
    </source>
</evidence>
<organism evidence="7 8">
    <name type="scientific">Euphydryas editha</name>
    <name type="common">Edith's checkerspot</name>
    <dbReference type="NCBI Taxonomy" id="104508"/>
    <lineage>
        <taxon>Eukaryota</taxon>
        <taxon>Metazoa</taxon>
        <taxon>Ecdysozoa</taxon>
        <taxon>Arthropoda</taxon>
        <taxon>Hexapoda</taxon>
        <taxon>Insecta</taxon>
        <taxon>Pterygota</taxon>
        <taxon>Neoptera</taxon>
        <taxon>Endopterygota</taxon>
        <taxon>Lepidoptera</taxon>
        <taxon>Glossata</taxon>
        <taxon>Ditrysia</taxon>
        <taxon>Papilionoidea</taxon>
        <taxon>Nymphalidae</taxon>
        <taxon>Nymphalinae</taxon>
        <taxon>Euphydryas</taxon>
    </lineage>
</organism>
<accession>A0AAU9V826</accession>
<gene>
    <name evidence="7" type="ORF">EEDITHA_LOCUS21925</name>
</gene>
<dbReference type="InterPro" id="IPR036438">
    <property type="entry name" value="Insulin-like_sf"/>
</dbReference>
<evidence type="ECO:0000313" key="7">
    <source>
        <dbReference type="EMBL" id="CAH2107942.1"/>
    </source>
</evidence>
<dbReference type="Gene3D" id="1.10.100.10">
    <property type="entry name" value="Insulin-like"/>
    <property type="match status" value="1"/>
</dbReference>
<dbReference type="PROSITE" id="PS00262">
    <property type="entry name" value="INSULIN"/>
    <property type="match status" value="1"/>
</dbReference>
<protein>
    <recommendedName>
        <fullName evidence="6">Insulin-like domain-containing protein</fullName>
    </recommendedName>
</protein>
<dbReference type="InterPro" id="IPR016179">
    <property type="entry name" value="Insulin-like"/>
</dbReference>
<keyword evidence="2" id="KW-0165">Cleavage on pair of basic residues</keyword>
<proteinExistence type="inferred from homology"/>
<name>A0AAU9V826_EUPED</name>
<evidence type="ECO:0000256" key="1">
    <source>
        <dbReference type="ARBA" id="ARBA00009034"/>
    </source>
</evidence>
<dbReference type="GO" id="GO:0005576">
    <property type="term" value="C:extracellular region"/>
    <property type="evidence" value="ECO:0007669"/>
    <property type="project" value="UniProtKB-SubCell"/>
</dbReference>
<feature type="signal peptide" evidence="5">
    <location>
        <begin position="1"/>
        <end position="17"/>
    </location>
</feature>
<dbReference type="Pfam" id="PF00049">
    <property type="entry name" value="Insulin"/>
    <property type="match status" value="1"/>
</dbReference>
<dbReference type="SUPFAM" id="SSF56994">
    <property type="entry name" value="Insulin-like"/>
    <property type="match status" value="1"/>
</dbReference>
<reference evidence="7" key="1">
    <citation type="submission" date="2022-03" db="EMBL/GenBank/DDBJ databases">
        <authorList>
            <person name="Tunstrom K."/>
        </authorList>
    </citation>
    <scope>NUCLEOTIDE SEQUENCE</scope>
</reference>
<evidence type="ECO:0000256" key="4">
    <source>
        <dbReference type="RuleBase" id="RU000406"/>
    </source>
</evidence>
<keyword evidence="8" id="KW-1185">Reference proteome</keyword>
<evidence type="ECO:0000313" key="8">
    <source>
        <dbReference type="Proteomes" id="UP001153954"/>
    </source>
</evidence>
<keyword evidence="3 5" id="KW-0732">Signal</keyword>
<keyword evidence="4" id="KW-0964">Secreted</keyword>
<dbReference type="AlphaFoldDB" id="A0AAU9V826"/>
<evidence type="ECO:0000256" key="3">
    <source>
        <dbReference type="ARBA" id="ARBA00022729"/>
    </source>
</evidence>
<comment type="similarity">
    <text evidence="1 4">Belongs to the insulin family.</text>
</comment>
<dbReference type="EMBL" id="CAKOGL010000031">
    <property type="protein sequence ID" value="CAH2107942.1"/>
    <property type="molecule type" value="Genomic_DNA"/>
</dbReference>
<dbReference type="Proteomes" id="UP001153954">
    <property type="component" value="Unassembled WGS sequence"/>
</dbReference>
<evidence type="ECO:0000256" key="5">
    <source>
        <dbReference type="SAM" id="SignalP"/>
    </source>
</evidence>
<comment type="subcellular location">
    <subcellularLocation>
        <location evidence="4">Secreted</location>
    </subcellularLocation>
</comment>
<feature type="domain" description="Insulin-like" evidence="6">
    <location>
        <begin position="51"/>
        <end position="104"/>
    </location>
</feature>
<evidence type="ECO:0000256" key="2">
    <source>
        <dbReference type="ARBA" id="ARBA00022685"/>
    </source>
</evidence>
<feature type="chain" id="PRO_5044009712" description="Insulin-like domain-containing protein" evidence="5">
    <location>
        <begin position="18"/>
        <end position="105"/>
    </location>
</feature>
<comment type="caution">
    <text evidence="7">The sequence shown here is derived from an EMBL/GenBank/DDBJ whole genome shotgun (WGS) entry which is preliminary data.</text>
</comment>
<sequence>MLLVVLSILLSICSVHSEGIYGNLDAVTSEDRIYVQDLIDMPKPLNPDMMIKKCSKFLDVALIYLCPQYRGSHSRQMSSIRQKRQIVDECCKHHCTLENFMLYCP</sequence>
<dbReference type="SMART" id="SM00078">
    <property type="entry name" value="IlGF"/>
    <property type="match status" value="1"/>
</dbReference>
<dbReference type="InterPro" id="IPR022353">
    <property type="entry name" value="Insulin_CS"/>
</dbReference>
<dbReference type="GO" id="GO:0005179">
    <property type="term" value="F:hormone activity"/>
    <property type="evidence" value="ECO:0007669"/>
    <property type="project" value="InterPro"/>
</dbReference>